<reference evidence="3 4" key="1">
    <citation type="submission" date="2019-04" db="EMBL/GenBank/DDBJ databases">
        <authorList>
            <person name="Alioto T."/>
            <person name="Alioto T."/>
        </authorList>
    </citation>
    <scope>NUCLEOTIDE SEQUENCE [LARGE SCALE GENOMIC DNA]</scope>
</reference>
<organism evidence="3 4">
    <name type="scientific">Marmota monax</name>
    <name type="common">Woodchuck</name>
    <dbReference type="NCBI Taxonomy" id="9995"/>
    <lineage>
        <taxon>Eukaryota</taxon>
        <taxon>Metazoa</taxon>
        <taxon>Chordata</taxon>
        <taxon>Craniata</taxon>
        <taxon>Vertebrata</taxon>
        <taxon>Euteleostomi</taxon>
        <taxon>Mammalia</taxon>
        <taxon>Eutheria</taxon>
        <taxon>Euarchontoglires</taxon>
        <taxon>Glires</taxon>
        <taxon>Rodentia</taxon>
        <taxon>Sciuromorpha</taxon>
        <taxon>Sciuridae</taxon>
        <taxon>Xerinae</taxon>
        <taxon>Marmotini</taxon>
        <taxon>Marmota</taxon>
    </lineage>
</organism>
<evidence type="ECO:0000313" key="3">
    <source>
        <dbReference type="EMBL" id="VTJ69207.1"/>
    </source>
</evidence>
<evidence type="ECO:0000313" key="4">
    <source>
        <dbReference type="Proteomes" id="UP000335636"/>
    </source>
</evidence>
<evidence type="ECO:0000256" key="1">
    <source>
        <dbReference type="SAM" id="MobiDB-lite"/>
    </source>
</evidence>
<feature type="region of interest" description="Disordered" evidence="1">
    <location>
        <begin position="1"/>
        <end position="34"/>
    </location>
</feature>
<gene>
    <name evidence="2" type="ORF">GHT09_005115</name>
    <name evidence="3" type="ORF">MONAX_5E005971</name>
</gene>
<reference evidence="2" key="2">
    <citation type="submission" date="2020-08" db="EMBL/GenBank/DDBJ databases">
        <authorList>
            <person name="Shumante A."/>
            <person name="Zimin A.V."/>
            <person name="Puiu D."/>
            <person name="Salzberg S.L."/>
        </authorList>
    </citation>
    <scope>NUCLEOTIDE SEQUENCE</scope>
    <source>
        <strain evidence="2">WC2-LM</strain>
        <tissue evidence="2">Liver</tissue>
    </source>
</reference>
<name>A0A5E4BHZ9_MARMO</name>
<sequence>MAGNSYSCHRGSSACPWQAPESGGPLDPQTSDDDEHEWIIRTCRKGWDEIVGHRPKL</sequence>
<dbReference type="Proteomes" id="UP000335636">
    <property type="component" value="Unassembled WGS sequence"/>
</dbReference>
<accession>A0A5E4BHZ9</accession>
<protein>
    <submittedName>
        <fullName evidence="3">Uncharacterized protein</fullName>
    </submittedName>
</protein>
<keyword evidence="4" id="KW-1185">Reference proteome</keyword>
<dbReference type="EMBL" id="WJEC01000371">
    <property type="protein sequence ID" value="KAF7483392.1"/>
    <property type="molecule type" value="Genomic_DNA"/>
</dbReference>
<evidence type="ECO:0000313" key="2">
    <source>
        <dbReference type="EMBL" id="KAF7483392.1"/>
    </source>
</evidence>
<dbReference type="Proteomes" id="UP000662637">
    <property type="component" value="Unassembled WGS sequence"/>
</dbReference>
<dbReference type="AlphaFoldDB" id="A0A5E4BHZ9"/>
<proteinExistence type="predicted"/>
<dbReference type="EMBL" id="CABDUW010000452">
    <property type="protein sequence ID" value="VTJ69207.1"/>
    <property type="molecule type" value="Genomic_DNA"/>
</dbReference>